<dbReference type="InterPro" id="IPR003593">
    <property type="entry name" value="AAA+_ATPase"/>
</dbReference>
<dbReference type="InterPro" id="IPR050093">
    <property type="entry name" value="ABC_SmlMolc_Importer"/>
</dbReference>
<name>A0ABV8XQV3_9DEIO</name>
<dbReference type="Gene3D" id="3.40.50.300">
    <property type="entry name" value="P-loop containing nucleotide triphosphate hydrolases"/>
    <property type="match status" value="1"/>
</dbReference>
<evidence type="ECO:0000313" key="6">
    <source>
        <dbReference type="Proteomes" id="UP001595998"/>
    </source>
</evidence>
<accession>A0ABV8XQV3</accession>
<keyword evidence="2" id="KW-0547">Nucleotide-binding</keyword>
<dbReference type="InterPro" id="IPR027417">
    <property type="entry name" value="P-loop_NTPase"/>
</dbReference>
<dbReference type="SUPFAM" id="SSF50331">
    <property type="entry name" value="MOP-like"/>
    <property type="match status" value="1"/>
</dbReference>
<evidence type="ECO:0000256" key="1">
    <source>
        <dbReference type="ARBA" id="ARBA00022448"/>
    </source>
</evidence>
<organism evidence="5 6">
    <name type="scientific">Deinococcus navajonensis</name>
    <dbReference type="NCBI Taxonomy" id="309884"/>
    <lineage>
        <taxon>Bacteria</taxon>
        <taxon>Thermotogati</taxon>
        <taxon>Deinococcota</taxon>
        <taxon>Deinococci</taxon>
        <taxon>Deinococcales</taxon>
        <taxon>Deinococcaceae</taxon>
        <taxon>Deinococcus</taxon>
    </lineage>
</organism>
<dbReference type="InterPro" id="IPR003439">
    <property type="entry name" value="ABC_transporter-like_ATP-bd"/>
</dbReference>
<dbReference type="Pfam" id="PF08402">
    <property type="entry name" value="TOBE_2"/>
    <property type="match status" value="1"/>
</dbReference>
<keyword evidence="6" id="KW-1185">Reference proteome</keyword>
<reference evidence="6" key="1">
    <citation type="journal article" date="2019" name="Int. J. Syst. Evol. Microbiol.">
        <title>The Global Catalogue of Microorganisms (GCM) 10K type strain sequencing project: providing services to taxonomists for standard genome sequencing and annotation.</title>
        <authorList>
            <consortium name="The Broad Institute Genomics Platform"/>
            <consortium name="The Broad Institute Genome Sequencing Center for Infectious Disease"/>
            <person name="Wu L."/>
            <person name="Ma J."/>
        </authorList>
    </citation>
    <scope>NUCLEOTIDE SEQUENCE [LARGE SCALE GENOMIC DNA]</scope>
    <source>
        <strain evidence="6">CCUG 56029</strain>
    </source>
</reference>
<evidence type="ECO:0000259" key="4">
    <source>
        <dbReference type="PROSITE" id="PS50893"/>
    </source>
</evidence>
<proteinExistence type="predicted"/>
<dbReference type="SUPFAM" id="SSF52540">
    <property type="entry name" value="P-loop containing nucleoside triphosphate hydrolases"/>
    <property type="match status" value="1"/>
</dbReference>
<dbReference type="InterPro" id="IPR013611">
    <property type="entry name" value="Transp-assoc_OB_typ2"/>
</dbReference>
<protein>
    <submittedName>
        <fullName evidence="5">ABC transporter ATP-binding protein</fullName>
    </submittedName>
</protein>
<feature type="domain" description="ABC transporter" evidence="4">
    <location>
        <begin position="6"/>
        <end position="238"/>
    </location>
</feature>
<dbReference type="Proteomes" id="UP001595998">
    <property type="component" value="Unassembled WGS sequence"/>
</dbReference>
<keyword evidence="3 5" id="KW-0067">ATP-binding</keyword>
<dbReference type="EMBL" id="JBHSEH010000009">
    <property type="protein sequence ID" value="MFC4426710.1"/>
    <property type="molecule type" value="Genomic_DNA"/>
</dbReference>
<dbReference type="PROSITE" id="PS50893">
    <property type="entry name" value="ABC_TRANSPORTER_2"/>
    <property type="match status" value="1"/>
</dbReference>
<evidence type="ECO:0000256" key="3">
    <source>
        <dbReference type="ARBA" id="ARBA00022840"/>
    </source>
</evidence>
<dbReference type="PANTHER" id="PTHR42781">
    <property type="entry name" value="SPERMIDINE/PUTRESCINE IMPORT ATP-BINDING PROTEIN POTA"/>
    <property type="match status" value="1"/>
</dbReference>
<dbReference type="Pfam" id="PF00005">
    <property type="entry name" value="ABC_tran"/>
    <property type="match status" value="1"/>
</dbReference>
<dbReference type="GO" id="GO:0005524">
    <property type="term" value="F:ATP binding"/>
    <property type="evidence" value="ECO:0007669"/>
    <property type="project" value="UniProtKB-KW"/>
</dbReference>
<sequence>MTYPTLDLQQLSKRYAAGLPPVVDRLSLQVLPGELLTLLGPSGCGKTTTLRLIAGLERPDSGAVHIGGRNMTAPHVPAERRGVGLVFQDYALFPHLNVLGNVLFGLRHLPRRERLSRARETLALVGLTVFESRLPHQLSGGQQQRVALARALAPRPALLLLDEPFSNLDAQLRHVTRQEVRAILRQSGMTAILVTHDQEEALAFSDRLVLMRGGQAEQVGPPAEVYAHPNTAFVASFLGRSNLLGGVAEGQTARTGLGPVPLAEPANGAVLVSVRPEQLAFTGGPDGAPVTILAREFRGRDASYTVRLAGPGGQELLVHDTSGLIRVEGEEARVQVVSPALVVR</sequence>
<dbReference type="InterPro" id="IPR008995">
    <property type="entry name" value="Mo/tungstate-bd_C_term_dom"/>
</dbReference>
<comment type="caution">
    <text evidence="5">The sequence shown here is derived from an EMBL/GenBank/DDBJ whole genome shotgun (WGS) entry which is preliminary data.</text>
</comment>
<evidence type="ECO:0000313" key="5">
    <source>
        <dbReference type="EMBL" id="MFC4426710.1"/>
    </source>
</evidence>
<dbReference type="SMART" id="SM00382">
    <property type="entry name" value="AAA"/>
    <property type="match status" value="1"/>
</dbReference>
<dbReference type="PROSITE" id="PS00211">
    <property type="entry name" value="ABC_TRANSPORTER_1"/>
    <property type="match status" value="1"/>
</dbReference>
<gene>
    <name evidence="5" type="ORF">ACFOZ9_10825</name>
</gene>
<dbReference type="RefSeq" id="WP_380039456.1">
    <property type="nucleotide sequence ID" value="NZ_JBHSEH010000009.1"/>
</dbReference>
<dbReference type="PANTHER" id="PTHR42781:SF4">
    <property type="entry name" value="SPERMIDINE_PUTRESCINE IMPORT ATP-BINDING PROTEIN POTA"/>
    <property type="match status" value="1"/>
</dbReference>
<evidence type="ECO:0000256" key="2">
    <source>
        <dbReference type="ARBA" id="ARBA00022741"/>
    </source>
</evidence>
<keyword evidence="1" id="KW-0813">Transport</keyword>
<dbReference type="InterPro" id="IPR017871">
    <property type="entry name" value="ABC_transporter-like_CS"/>
</dbReference>